<dbReference type="InterPro" id="IPR001106">
    <property type="entry name" value="Aromatic_Lyase"/>
</dbReference>
<organism evidence="2">
    <name type="scientific">Streptomyces sp. SID12501</name>
    <dbReference type="NCBI Taxonomy" id="2706042"/>
    <lineage>
        <taxon>Bacteria</taxon>
        <taxon>Bacillati</taxon>
        <taxon>Actinomycetota</taxon>
        <taxon>Actinomycetes</taxon>
        <taxon>Kitasatosporales</taxon>
        <taxon>Streptomycetaceae</taxon>
        <taxon>Streptomyces</taxon>
    </lineage>
</organism>
<reference evidence="2" key="1">
    <citation type="submission" date="2020-01" db="EMBL/GenBank/DDBJ databases">
        <title>Insect and environment-associated Actinomycetes.</title>
        <authorList>
            <person name="Currrie C."/>
            <person name="Chevrette M."/>
            <person name="Carlson C."/>
            <person name="Stubbendieck R."/>
            <person name="Wendt-Pienkowski E."/>
        </authorList>
    </citation>
    <scope>NUCLEOTIDE SEQUENCE</scope>
    <source>
        <strain evidence="2">SID12501</strain>
    </source>
</reference>
<dbReference type="Gene3D" id="1.20.200.10">
    <property type="entry name" value="Fumarase/aspartase (Central domain)"/>
    <property type="match status" value="1"/>
</dbReference>
<evidence type="ECO:0000256" key="1">
    <source>
        <dbReference type="ARBA" id="ARBA00023239"/>
    </source>
</evidence>
<keyword evidence="1 2" id="KW-0456">Lyase</keyword>
<dbReference type="Pfam" id="PF00221">
    <property type="entry name" value="Lyase_aromatic"/>
    <property type="match status" value="1"/>
</dbReference>
<evidence type="ECO:0000313" key="2">
    <source>
        <dbReference type="EMBL" id="NEC89583.1"/>
    </source>
</evidence>
<dbReference type="PANTHER" id="PTHR10362">
    <property type="entry name" value="HISTIDINE AMMONIA-LYASE"/>
    <property type="match status" value="1"/>
</dbReference>
<name>A0A6B3BYS0_9ACTN</name>
<dbReference type="InterPro" id="IPR024083">
    <property type="entry name" value="Fumarase/histidase_N"/>
</dbReference>
<comment type="caution">
    <text evidence="2">The sequence shown here is derived from an EMBL/GenBank/DDBJ whole genome shotgun (WGS) entry which is preliminary data.</text>
</comment>
<dbReference type="SUPFAM" id="SSF48557">
    <property type="entry name" value="L-aspartase-like"/>
    <property type="match status" value="1"/>
</dbReference>
<dbReference type="GO" id="GO:0016841">
    <property type="term" value="F:ammonia-lyase activity"/>
    <property type="evidence" value="ECO:0007669"/>
    <property type="project" value="UniProtKB-ARBA"/>
</dbReference>
<dbReference type="Gene3D" id="1.10.275.10">
    <property type="entry name" value="Fumarase/aspartase (N-terminal domain)"/>
    <property type="match status" value="1"/>
</dbReference>
<dbReference type="AlphaFoldDB" id="A0A6B3BYS0"/>
<dbReference type="EMBL" id="JAAGLU010000025">
    <property type="protein sequence ID" value="NEC89583.1"/>
    <property type="molecule type" value="Genomic_DNA"/>
</dbReference>
<proteinExistence type="predicted"/>
<dbReference type="RefSeq" id="WP_164318638.1">
    <property type="nucleotide sequence ID" value="NZ_JAAGLU010000025.1"/>
</dbReference>
<protein>
    <submittedName>
        <fullName evidence="2">Aromatic amino acid lyase</fullName>
    </submittedName>
</protein>
<dbReference type="InterPro" id="IPR008948">
    <property type="entry name" value="L-Aspartase-like"/>
</dbReference>
<gene>
    <name evidence="2" type="ORF">G3I71_28050</name>
</gene>
<sequence length="517" mass="53754">MPSRTVNTPPPMSTGIVVLDGVGLGVEDVVRLADGVARPVAGTDAMKRVEEVWDVARRIAATGRVYGRSTGVGANRNEAVPTEAAADHGLRLLRSHAGAIGAELPARQVRAMLAVRANQLLAGGAGLRPGVVTALCEALENGVHPVINEFGSVGTGDIAALAQMGLALAGEHEWIAAGTPAGGPASRGWSVAGAPEPQALDNNDALALISSNALTLGQAALALHELRGLIAATQVVAALSLYAVDGSHEAYAAPVHAARPHRGSVEVARRMRELIGSAARPTPPLGRIQDPYGFRCLPQIHGPAHDAADALEGVLAIEINAAAENPLISPEDFTAYHHGGFYQAQLALALDHFRLAVTQVARLSTSRLSTLNEPAFTRLRPFLADHEPAASGVMILEYAAGAALGDLRAFSAPASLGHAVLSRGVEEQASFASLAARQTLRACDAYRLVVGCELVAAVRALRQRDLRPDPELPAGRALELAESVLDAESADRPLTDDVTAAAALLDRFTEIWRGSGA</sequence>
<dbReference type="CDD" id="cd00332">
    <property type="entry name" value="PAL-HAL"/>
    <property type="match status" value="1"/>
</dbReference>
<accession>A0A6B3BYS0</accession>